<accession>A0A1B8GKU6</accession>
<keyword evidence="7" id="KW-0732">Signal</keyword>
<evidence type="ECO:0000256" key="2">
    <source>
        <dbReference type="ARBA" id="ARBA00022692"/>
    </source>
</evidence>
<evidence type="ECO:0000256" key="4">
    <source>
        <dbReference type="ARBA" id="ARBA00023136"/>
    </source>
</evidence>
<dbReference type="GO" id="GO:0071944">
    <property type="term" value="C:cell periphery"/>
    <property type="evidence" value="ECO:0007669"/>
    <property type="project" value="UniProtKB-ARBA"/>
</dbReference>
<dbReference type="RefSeq" id="XP_018130139.2">
    <property type="nucleotide sequence ID" value="XM_018275110.2"/>
</dbReference>
<reference evidence="9" key="2">
    <citation type="journal article" date="2018" name="Nat. Commun.">
        <title>Extreme sensitivity to ultraviolet light in the fungal pathogen causing white-nose syndrome of bats.</title>
        <authorList>
            <person name="Palmer J.M."/>
            <person name="Drees K.P."/>
            <person name="Foster J.T."/>
            <person name="Lindner D.L."/>
        </authorList>
    </citation>
    <scope>NUCLEOTIDE SEQUENCE [LARGE SCALE GENOMIC DNA]</scope>
    <source>
        <strain evidence="9">UAMH 10579</strain>
    </source>
</reference>
<evidence type="ECO:0000256" key="6">
    <source>
        <dbReference type="SAM" id="Phobius"/>
    </source>
</evidence>
<name>A0A1B8GKU6_9PEZI</name>
<gene>
    <name evidence="8" type="ORF">VE01_05647</name>
</gene>
<protein>
    <submittedName>
        <fullName evidence="8">Uncharacterized protein</fullName>
    </submittedName>
</protein>
<comment type="subcellular location">
    <subcellularLocation>
        <location evidence="1">Membrane</location>
        <topology evidence="1">Single-pass membrane protein</topology>
    </subcellularLocation>
</comment>
<feature type="chain" id="PRO_5015158471" evidence="7">
    <location>
        <begin position="17"/>
        <end position="434"/>
    </location>
</feature>
<reference evidence="8 9" key="1">
    <citation type="submission" date="2016-03" db="EMBL/GenBank/DDBJ databases">
        <title>Comparative genomics of Pseudogymnoascus destructans, the fungus causing white-nose syndrome of bats.</title>
        <authorList>
            <person name="Palmer J.M."/>
            <person name="Drees K.P."/>
            <person name="Foster J.T."/>
            <person name="Lindner D.L."/>
        </authorList>
    </citation>
    <scope>NUCLEOTIDE SEQUENCE [LARGE SCALE GENOMIC DNA]</scope>
    <source>
        <strain evidence="8 9">UAMH 10579</strain>
    </source>
</reference>
<dbReference type="Proteomes" id="UP000091956">
    <property type="component" value="Unassembled WGS sequence"/>
</dbReference>
<dbReference type="GeneID" id="28839033"/>
<feature type="compositionally biased region" description="Basic and acidic residues" evidence="5">
    <location>
        <begin position="425"/>
        <end position="434"/>
    </location>
</feature>
<keyword evidence="3 6" id="KW-1133">Transmembrane helix</keyword>
<feature type="signal peptide" evidence="7">
    <location>
        <begin position="1"/>
        <end position="16"/>
    </location>
</feature>
<feature type="region of interest" description="Disordered" evidence="5">
    <location>
        <begin position="399"/>
        <end position="434"/>
    </location>
</feature>
<feature type="region of interest" description="Disordered" evidence="5">
    <location>
        <begin position="336"/>
        <end position="385"/>
    </location>
</feature>
<dbReference type="STRING" id="342668.A0A1B8GKU6"/>
<dbReference type="EMBL" id="KV460228">
    <property type="protein sequence ID" value="OBT96406.2"/>
    <property type="molecule type" value="Genomic_DNA"/>
</dbReference>
<feature type="compositionally biased region" description="Polar residues" evidence="5">
    <location>
        <begin position="352"/>
        <end position="361"/>
    </location>
</feature>
<dbReference type="PANTHER" id="PTHR15549:SF33">
    <property type="entry name" value="MEMBRANE PROTEIN WSC4, PUTATIVE (AFU_ORTHOLOGUE AFUA_5G09020)-RELATED"/>
    <property type="match status" value="1"/>
</dbReference>
<dbReference type="GO" id="GO:0016020">
    <property type="term" value="C:membrane"/>
    <property type="evidence" value="ECO:0007669"/>
    <property type="project" value="UniProtKB-SubCell"/>
</dbReference>
<feature type="transmembrane region" description="Helical" evidence="6">
    <location>
        <begin position="310"/>
        <end position="332"/>
    </location>
</feature>
<keyword evidence="2 6" id="KW-0812">Transmembrane</keyword>
<dbReference type="InterPro" id="IPR051694">
    <property type="entry name" value="Immunoregulatory_rcpt-like"/>
</dbReference>
<proteinExistence type="predicted"/>
<evidence type="ECO:0000256" key="3">
    <source>
        <dbReference type="ARBA" id="ARBA00022989"/>
    </source>
</evidence>
<evidence type="ECO:0000313" key="8">
    <source>
        <dbReference type="EMBL" id="OBT96406.2"/>
    </source>
</evidence>
<dbReference type="AlphaFoldDB" id="A0A1B8GKU6"/>
<organism evidence="8 9">
    <name type="scientific">Pseudogymnoascus verrucosus</name>
    <dbReference type="NCBI Taxonomy" id="342668"/>
    <lineage>
        <taxon>Eukaryota</taxon>
        <taxon>Fungi</taxon>
        <taxon>Dikarya</taxon>
        <taxon>Ascomycota</taxon>
        <taxon>Pezizomycotina</taxon>
        <taxon>Leotiomycetes</taxon>
        <taxon>Thelebolales</taxon>
        <taxon>Thelebolaceae</taxon>
        <taxon>Pseudogymnoascus</taxon>
    </lineage>
</organism>
<sequence>MILIYLYFMVLGVAIAQRPSNSSICDYYTEVKYGSASEANQLKMMQGIVSLAFGGPAAASIESGSVPDGLTGILNPGVHDGVPVNLLPFFNGSIASTNLNNQAVGINWLDDGGILPLVNFMSGKTETVELRNTTNEYRLFGHFYTAFAYIFGCSNPPASPTTGRPPNPAYVHKFMSLNFTEIGHFINQLTLSSEYYGFSTTDAQSLALLMNSRYNIRCAPAVSLNPKQAPQLFSLCQDPTCPLAVPNSDCEAYANLSSEGPSSSSPSPSESSSSTSGPTTITNSESSSSPTESPSAAATSSGSKGLSTGGIAGVAIGGAALLAFIIAAIFYLRRKRRPKTPPPQPEQPETRWTGNTESFDGSQAGGKGYLSPQSENFTAYSPNSRDSYISHAHTSYIPNPVELATPPLPQGPPAELSGEVAVSTDEYRRSRGMI</sequence>
<evidence type="ECO:0000256" key="5">
    <source>
        <dbReference type="SAM" id="MobiDB-lite"/>
    </source>
</evidence>
<feature type="compositionally biased region" description="Polar residues" evidence="5">
    <location>
        <begin position="371"/>
        <end position="385"/>
    </location>
</feature>
<evidence type="ECO:0000313" key="9">
    <source>
        <dbReference type="Proteomes" id="UP000091956"/>
    </source>
</evidence>
<dbReference type="PANTHER" id="PTHR15549">
    <property type="entry name" value="PAIRED IMMUNOGLOBULIN-LIKE TYPE 2 RECEPTOR"/>
    <property type="match status" value="1"/>
</dbReference>
<feature type="compositionally biased region" description="Low complexity" evidence="5">
    <location>
        <begin position="257"/>
        <end position="304"/>
    </location>
</feature>
<keyword evidence="9" id="KW-1185">Reference proteome</keyword>
<feature type="region of interest" description="Disordered" evidence="5">
    <location>
        <begin position="255"/>
        <end position="304"/>
    </location>
</feature>
<evidence type="ECO:0000256" key="1">
    <source>
        <dbReference type="ARBA" id="ARBA00004167"/>
    </source>
</evidence>
<evidence type="ECO:0000256" key="7">
    <source>
        <dbReference type="SAM" id="SignalP"/>
    </source>
</evidence>
<keyword evidence="4 6" id="KW-0472">Membrane</keyword>